<reference evidence="1 2" key="1">
    <citation type="submission" date="2019-10" db="EMBL/GenBank/DDBJ databases">
        <title>Draft Genome Sequence of Cytophagaceae sp. SJW1-29.</title>
        <authorList>
            <person name="Choi A."/>
        </authorList>
    </citation>
    <scope>NUCLEOTIDE SEQUENCE [LARGE SCALE GENOMIC DNA]</scope>
    <source>
        <strain evidence="1 2">SJW1-29</strain>
    </source>
</reference>
<protein>
    <submittedName>
        <fullName evidence="1">Uncharacterized protein</fullName>
    </submittedName>
</protein>
<dbReference type="Proteomes" id="UP000479293">
    <property type="component" value="Unassembled WGS sequence"/>
</dbReference>
<comment type="caution">
    <text evidence="1">The sequence shown here is derived from an EMBL/GenBank/DDBJ whole genome shotgun (WGS) entry which is preliminary data.</text>
</comment>
<evidence type="ECO:0000313" key="1">
    <source>
        <dbReference type="EMBL" id="MPR34771.1"/>
    </source>
</evidence>
<organism evidence="1 2">
    <name type="scientific">Salmonirosea aquatica</name>
    <dbReference type="NCBI Taxonomy" id="2654236"/>
    <lineage>
        <taxon>Bacteria</taxon>
        <taxon>Pseudomonadati</taxon>
        <taxon>Bacteroidota</taxon>
        <taxon>Cytophagia</taxon>
        <taxon>Cytophagales</taxon>
        <taxon>Spirosomataceae</taxon>
        <taxon>Salmonirosea</taxon>
    </lineage>
</organism>
<dbReference type="EMBL" id="WHLY01000002">
    <property type="protein sequence ID" value="MPR34771.1"/>
    <property type="molecule type" value="Genomic_DNA"/>
</dbReference>
<evidence type="ECO:0000313" key="2">
    <source>
        <dbReference type="Proteomes" id="UP000479293"/>
    </source>
</evidence>
<keyword evidence="2" id="KW-1185">Reference proteome</keyword>
<gene>
    <name evidence="1" type="ORF">GBK04_15765</name>
</gene>
<accession>A0A7C9FPI7</accession>
<sequence length="255" mass="29257">MYKNTYKIIFLLSVFLISVSLIFCKKKEINTKDLIDKTETSEIVQTPIDSSRIMEALTAPGRYWILESIAIKKADSEKEISEDTAYFDRTEIWRIHAYAYQFGNSNQSSPTRFIAAYTQVKPADAFEGGDYSKGLYGKRPYGVAELALYVAFPQVNKSHTWQWNESDVSLQLDPSVFLSDRFSKKAFLDTGKLPLYKSASEARNAGKPEIIRFISEIDDKKIGTTTLYYYLRSAWIIESKGDLNNRYAPNYLVLY</sequence>
<proteinExistence type="predicted"/>
<dbReference type="AlphaFoldDB" id="A0A7C9FPI7"/>
<name>A0A7C9FPI7_9BACT</name>
<dbReference type="RefSeq" id="WP_152761266.1">
    <property type="nucleotide sequence ID" value="NZ_WHLY01000002.1"/>
</dbReference>